<keyword evidence="2" id="KW-0732">Signal</keyword>
<sequence length="242" mass="27779">MDTFIRKTAFFVYILALLVAAPALAQQQQGAALYINGAIMDADSLKPLGGATVKNTNSGLDLQADEEGLFQMRAQPGDTLLIQHMTHQPAFYVLPQNLQGSSFAFVQVLQREHVMEPVTIFSFPSQQQFEQALLQLDPADGLTERTTNLDLQLQRLTNDPTRMQEYIDDYMRYQQLYVLPERGAPNNFLHPERWRSFIRDWREGRFDPAALNRLQGFPADDEIREVPRQDRPRQDRPEADDQ</sequence>
<accession>M7P1A8</accession>
<name>M7P1A8_9BACT</name>
<comment type="caution">
    <text evidence="3">The sequence shown here is derived from an EMBL/GenBank/DDBJ whole genome shotgun (WGS) entry which is preliminary data.</text>
</comment>
<dbReference type="EMBL" id="AODQ01000006">
    <property type="protein sequence ID" value="EMR04389.1"/>
    <property type="molecule type" value="Genomic_DNA"/>
</dbReference>
<dbReference type="RefSeq" id="WP_009193830.1">
    <property type="nucleotide sequence ID" value="NZ_AODQ01000006.1"/>
</dbReference>
<evidence type="ECO:0000256" key="2">
    <source>
        <dbReference type="SAM" id="SignalP"/>
    </source>
</evidence>
<proteinExistence type="predicted"/>
<dbReference type="AlphaFoldDB" id="M7P1A8"/>
<dbReference type="OrthoDB" id="1115630at2"/>
<feature type="compositionally biased region" description="Basic and acidic residues" evidence="1">
    <location>
        <begin position="224"/>
        <end position="242"/>
    </location>
</feature>
<feature type="signal peptide" evidence="2">
    <location>
        <begin position="1"/>
        <end position="25"/>
    </location>
</feature>
<dbReference type="Proteomes" id="UP000011910">
    <property type="component" value="Unassembled WGS sequence"/>
</dbReference>
<evidence type="ECO:0000313" key="3">
    <source>
        <dbReference type="EMBL" id="EMR04389.1"/>
    </source>
</evidence>
<keyword evidence="4" id="KW-1185">Reference proteome</keyword>
<evidence type="ECO:0000313" key="4">
    <source>
        <dbReference type="Proteomes" id="UP000011910"/>
    </source>
</evidence>
<gene>
    <name evidence="3" type="ORF">ADICEAN_00423</name>
</gene>
<evidence type="ECO:0008006" key="5">
    <source>
        <dbReference type="Google" id="ProtNLM"/>
    </source>
</evidence>
<reference evidence="3 4" key="1">
    <citation type="journal article" date="2013" name="Genome Announc.">
        <title>Draft Genome Sequence of Cesiribacter andamanensis Strain AMV16T, Isolated from a Soil Sample from a Mud Volcano in the Andaman Islands, India.</title>
        <authorList>
            <person name="Shivaji S."/>
            <person name="Ara S."/>
            <person name="Begum Z."/>
            <person name="Srinivas T.N."/>
            <person name="Singh A."/>
            <person name="Kumar Pinnaka A."/>
        </authorList>
    </citation>
    <scope>NUCLEOTIDE SEQUENCE [LARGE SCALE GENOMIC DNA]</scope>
    <source>
        <strain evidence="3 4">AMV16</strain>
    </source>
</reference>
<evidence type="ECO:0000256" key="1">
    <source>
        <dbReference type="SAM" id="MobiDB-lite"/>
    </source>
</evidence>
<dbReference type="SUPFAM" id="SSF49464">
    <property type="entry name" value="Carboxypeptidase regulatory domain-like"/>
    <property type="match status" value="1"/>
</dbReference>
<dbReference type="STRING" id="1279009.ADICEAN_00423"/>
<organism evidence="3 4">
    <name type="scientific">Cesiribacter andamanensis AMV16</name>
    <dbReference type="NCBI Taxonomy" id="1279009"/>
    <lineage>
        <taxon>Bacteria</taxon>
        <taxon>Pseudomonadati</taxon>
        <taxon>Bacteroidota</taxon>
        <taxon>Cytophagia</taxon>
        <taxon>Cytophagales</taxon>
        <taxon>Cesiribacteraceae</taxon>
        <taxon>Cesiribacter</taxon>
    </lineage>
</organism>
<dbReference type="InterPro" id="IPR008969">
    <property type="entry name" value="CarboxyPept-like_regulatory"/>
</dbReference>
<feature type="chain" id="PRO_5004082453" description="TonB-linked outer membrane protein, SusC/RagA family" evidence="2">
    <location>
        <begin position="26"/>
        <end position="242"/>
    </location>
</feature>
<feature type="region of interest" description="Disordered" evidence="1">
    <location>
        <begin position="216"/>
        <end position="242"/>
    </location>
</feature>
<protein>
    <recommendedName>
        <fullName evidence="5">TonB-linked outer membrane protein, SusC/RagA family</fullName>
    </recommendedName>
</protein>